<sequence>MPLSVKEDSDPKLRTRLALRSLKRKSGDPVSKKLKTTRFTCAGQELRKHIDLWFEDSNIIIIVSDTAFRGHTSIISRESKVLEDLIKVAFRPSGSEFRKTCGDSQVIYLKDAVEDVTFMFQVLYDSKSLVDSR</sequence>
<proteinExistence type="predicted"/>
<dbReference type="InterPro" id="IPR000210">
    <property type="entry name" value="BTB/POZ_dom"/>
</dbReference>
<dbReference type="OrthoDB" id="2800790at2759"/>
<dbReference type="EMBL" id="BFAD01000009">
    <property type="protein sequence ID" value="GBE86166.1"/>
    <property type="molecule type" value="Genomic_DNA"/>
</dbReference>
<evidence type="ECO:0000313" key="2">
    <source>
        <dbReference type="EMBL" id="GBE86166.1"/>
    </source>
</evidence>
<dbReference type="GeneID" id="38783083"/>
<dbReference type="InParanoid" id="A0A401GVD8"/>
<accession>A0A401GVD8</accession>
<evidence type="ECO:0000259" key="1">
    <source>
        <dbReference type="PROSITE" id="PS50097"/>
    </source>
</evidence>
<feature type="domain" description="BTB" evidence="1">
    <location>
        <begin position="57"/>
        <end position="132"/>
    </location>
</feature>
<dbReference type="Proteomes" id="UP000287166">
    <property type="component" value="Unassembled WGS sequence"/>
</dbReference>
<organism evidence="2 3">
    <name type="scientific">Sparassis crispa</name>
    <dbReference type="NCBI Taxonomy" id="139825"/>
    <lineage>
        <taxon>Eukaryota</taxon>
        <taxon>Fungi</taxon>
        <taxon>Dikarya</taxon>
        <taxon>Basidiomycota</taxon>
        <taxon>Agaricomycotina</taxon>
        <taxon>Agaricomycetes</taxon>
        <taxon>Polyporales</taxon>
        <taxon>Sparassidaceae</taxon>
        <taxon>Sparassis</taxon>
    </lineage>
</organism>
<dbReference type="RefSeq" id="XP_027617079.1">
    <property type="nucleotide sequence ID" value="XM_027761278.1"/>
</dbReference>
<reference evidence="2 3" key="1">
    <citation type="journal article" date="2018" name="Sci. Rep.">
        <title>Genome sequence of the cauliflower mushroom Sparassis crispa (Hanabiratake) and its association with beneficial usage.</title>
        <authorList>
            <person name="Kiyama R."/>
            <person name="Furutani Y."/>
            <person name="Kawaguchi K."/>
            <person name="Nakanishi T."/>
        </authorList>
    </citation>
    <scope>NUCLEOTIDE SEQUENCE [LARGE SCALE GENOMIC DNA]</scope>
</reference>
<evidence type="ECO:0000313" key="3">
    <source>
        <dbReference type="Proteomes" id="UP000287166"/>
    </source>
</evidence>
<dbReference type="AlphaFoldDB" id="A0A401GVD8"/>
<dbReference type="PROSITE" id="PS50097">
    <property type="entry name" value="BTB"/>
    <property type="match status" value="1"/>
</dbReference>
<name>A0A401GVD8_9APHY</name>
<comment type="caution">
    <text evidence="2">The sequence shown here is derived from an EMBL/GenBank/DDBJ whole genome shotgun (WGS) entry which is preliminary data.</text>
</comment>
<gene>
    <name evidence="2" type="ORF">SCP_0900430</name>
</gene>
<protein>
    <recommendedName>
        <fullName evidence="1">BTB domain-containing protein</fullName>
    </recommendedName>
</protein>
<keyword evidence="3" id="KW-1185">Reference proteome</keyword>
<dbReference type="STRING" id="139825.A0A401GVD8"/>